<feature type="transmembrane region" description="Helical" evidence="2">
    <location>
        <begin position="300"/>
        <end position="323"/>
    </location>
</feature>
<dbReference type="SUPFAM" id="SSF81442">
    <property type="entry name" value="Cytochrome c oxidase subunit I-like"/>
    <property type="match status" value="1"/>
</dbReference>
<gene>
    <name evidence="4" type="ORF">D0Y53_07065</name>
</gene>
<feature type="transmembrane region" description="Helical" evidence="2">
    <location>
        <begin position="165"/>
        <end position="187"/>
    </location>
</feature>
<dbReference type="Pfam" id="PF00115">
    <property type="entry name" value="COX1"/>
    <property type="match status" value="1"/>
</dbReference>
<feature type="transmembrane region" description="Helical" evidence="2">
    <location>
        <begin position="12"/>
        <end position="36"/>
    </location>
</feature>
<dbReference type="Gene3D" id="1.20.210.10">
    <property type="entry name" value="Cytochrome c oxidase-like, subunit I domain"/>
    <property type="match status" value="1"/>
</dbReference>
<dbReference type="PANTHER" id="PTHR10422">
    <property type="entry name" value="CYTOCHROME C OXIDASE SUBUNIT 1"/>
    <property type="match status" value="1"/>
</dbReference>
<dbReference type="EMBL" id="QVPD01000005">
    <property type="protein sequence ID" value="RFP60940.1"/>
    <property type="molecule type" value="Genomic_DNA"/>
</dbReference>
<keyword evidence="5" id="KW-1185">Reference proteome</keyword>
<feature type="transmembrane region" description="Helical" evidence="2">
    <location>
        <begin position="56"/>
        <end position="79"/>
    </location>
</feature>
<feature type="transmembrane region" description="Helical" evidence="2">
    <location>
        <begin position="232"/>
        <end position="252"/>
    </location>
</feature>
<dbReference type="GO" id="GO:0020037">
    <property type="term" value="F:heme binding"/>
    <property type="evidence" value="ECO:0007669"/>
    <property type="project" value="InterPro"/>
</dbReference>
<feature type="transmembrane region" description="Helical" evidence="2">
    <location>
        <begin position="526"/>
        <end position="548"/>
    </location>
</feature>
<organism evidence="4 5">
    <name type="scientific">Cognatiluteimonas weifangensis</name>
    <dbReference type="NCBI Taxonomy" id="2303539"/>
    <lineage>
        <taxon>Bacteria</taxon>
        <taxon>Pseudomonadati</taxon>
        <taxon>Pseudomonadota</taxon>
        <taxon>Gammaproteobacteria</taxon>
        <taxon>Lysobacterales</taxon>
        <taxon>Lysobacteraceae</taxon>
        <taxon>Cognatiluteimonas</taxon>
    </lineage>
</organism>
<name>A0A372DMY5_9GAMM</name>
<feature type="transmembrane region" description="Helical" evidence="2">
    <location>
        <begin position="91"/>
        <end position="114"/>
    </location>
</feature>
<keyword evidence="2" id="KW-1133">Transmembrane helix</keyword>
<evidence type="ECO:0000256" key="1">
    <source>
        <dbReference type="ARBA" id="ARBA00022660"/>
    </source>
</evidence>
<feature type="transmembrane region" description="Helical" evidence="2">
    <location>
        <begin position="493"/>
        <end position="514"/>
    </location>
</feature>
<dbReference type="GO" id="GO:0016020">
    <property type="term" value="C:membrane"/>
    <property type="evidence" value="ECO:0007669"/>
    <property type="project" value="InterPro"/>
</dbReference>
<keyword evidence="2" id="KW-0812">Transmembrane</keyword>
<keyword evidence="1" id="KW-0679">Respiratory chain</keyword>
<keyword evidence="2" id="KW-0472">Membrane</keyword>
<dbReference type="InterPro" id="IPR036927">
    <property type="entry name" value="Cyt_c_oxase-like_su1_sf"/>
</dbReference>
<sequence length="573" mass="63916">MQIQYQTQRLSMRFFMLMLVLFFVQVVFGLLLSLQHVDPALLAGKLNFNVARTEHLNLGILWILSGFIGTILFVGPLLSKRELAAPGLIKFLFYALLAVVIWNVATQFLARFGIAGWWLGQPWFHEGLEYLEAGRAADVVILIGFSILTYVVLKTFPPRKEWNEIHWGLALGVIALTLVWIFGLFFIERQDVSEYFRWYVVHYWVEGVWEVIHISLVGFLLVLMFDAKVKSVGYAVFWGISLVWLSGLIGNAHHYFWIGTPEFWQFWGSLFSALEPLPLIFCFWHIYLDAHHDRRPLKNAPAFYFILGSVVLEQVGAGILGFTMTFALTNVWSHGTWVTPSHAHLALFGTFGMLGIASAYYAVPLMRNLQGYDERLGRLAFWLVFVGMLGMSFAFALGGTMQVFAYRTLGLDWFGGDIYPAMGFFKALVPVFGTVFLVGTGLIVYDLITLGHRVPSEAATPAAASYADPHAPANGVQAVTGWSRYLTGYETGLWLLGMWFFGAVITFGLLSFNLASVQAGNPTLPYLLASIGYPGLLLVTLLFVWRFLASMGARAQEPAPAADAGAYALGQTA</sequence>
<dbReference type="Proteomes" id="UP000262917">
    <property type="component" value="Unassembled WGS sequence"/>
</dbReference>
<keyword evidence="1" id="KW-0249">Electron transport</keyword>
<dbReference type="GO" id="GO:0015990">
    <property type="term" value="P:electron transport coupled proton transport"/>
    <property type="evidence" value="ECO:0007669"/>
    <property type="project" value="TreeGrafter"/>
</dbReference>
<protein>
    <submittedName>
        <fullName evidence="4">Nitric-oxide reductase</fullName>
    </submittedName>
</protein>
<reference evidence="4 5" key="1">
    <citation type="submission" date="2018-08" db="EMBL/GenBank/DDBJ databases">
        <title>Lysobacter weifangensis sp. nov., a new member of the family 'Xanthomonadaceae', isolated from soil in a farmland.</title>
        <authorList>
            <person name="Zhao H."/>
        </authorList>
    </citation>
    <scope>NUCLEOTIDE SEQUENCE [LARGE SCALE GENOMIC DNA]</scope>
    <source>
        <strain evidence="4 5">WF-2</strain>
    </source>
</reference>
<comment type="caution">
    <text evidence="4">The sequence shown here is derived from an EMBL/GenBank/DDBJ whole genome shotgun (WGS) entry which is preliminary data.</text>
</comment>
<accession>A0A372DMY5</accession>
<feature type="transmembrane region" description="Helical" evidence="2">
    <location>
        <begin position="207"/>
        <end position="225"/>
    </location>
</feature>
<dbReference type="InterPro" id="IPR000883">
    <property type="entry name" value="Cyt_C_Oxase_1"/>
</dbReference>
<feature type="transmembrane region" description="Helical" evidence="2">
    <location>
        <begin position="264"/>
        <end position="288"/>
    </location>
</feature>
<evidence type="ECO:0000313" key="5">
    <source>
        <dbReference type="Proteomes" id="UP000262917"/>
    </source>
</evidence>
<evidence type="ECO:0000259" key="3">
    <source>
        <dbReference type="PROSITE" id="PS50855"/>
    </source>
</evidence>
<dbReference type="GO" id="GO:0004129">
    <property type="term" value="F:cytochrome-c oxidase activity"/>
    <property type="evidence" value="ECO:0007669"/>
    <property type="project" value="InterPro"/>
</dbReference>
<feature type="transmembrane region" description="Helical" evidence="2">
    <location>
        <begin position="424"/>
        <end position="445"/>
    </location>
</feature>
<proteinExistence type="predicted"/>
<dbReference type="PROSITE" id="PS50855">
    <property type="entry name" value="COX1"/>
    <property type="match status" value="1"/>
</dbReference>
<evidence type="ECO:0000256" key="2">
    <source>
        <dbReference type="SAM" id="Phobius"/>
    </source>
</evidence>
<keyword evidence="1" id="KW-0813">Transport</keyword>
<dbReference type="OrthoDB" id="9767153at2"/>
<dbReference type="GO" id="GO:0009060">
    <property type="term" value="P:aerobic respiration"/>
    <property type="evidence" value="ECO:0007669"/>
    <property type="project" value="InterPro"/>
</dbReference>
<feature type="transmembrane region" description="Helical" evidence="2">
    <location>
        <begin position="343"/>
        <end position="363"/>
    </location>
</feature>
<dbReference type="GO" id="GO:0022904">
    <property type="term" value="P:respiratory electron transport chain"/>
    <property type="evidence" value="ECO:0007669"/>
    <property type="project" value="TreeGrafter"/>
</dbReference>
<dbReference type="PANTHER" id="PTHR10422:SF43">
    <property type="entry name" value="NITRIC OXIDE REDUCTASE SUBUNIT B"/>
    <property type="match status" value="1"/>
</dbReference>
<feature type="transmembrane region" description="Helical" evidence="2">
    <location>
        <begin position="379"/>
        <end position="404"/>
    </location>
</feature>
<feature type="transmembrane region" description="Helical" evidence="2">
    <location>
        <begin position="134"/>
        <end position="153"/>
    </location>
</feature>
<dbReference type="InterPro" id="IPR023616">
    <property type="entry name" value="Cyt_c_oxase-like_su1_dom"/>
</dbReference>
<dbReference type="AlphaFoldDB" id="A0A372DMY5"/>
<feature type="domain" description="Cytochrome oxidase subunit I profile" evidence="3">
    <location>
        <begin position="1"/>
        <end position="475"/>
    </location>
</feature>
<evidence type="ECO:0000313" key="4">
    <source>
        <dbReference type="EMBL" id="RFP60940.1"/>
    </source>
</evidence>